<reference evidence="9" key="1">
    <citation type="submission" date="2021-03" db="EMBL/GenBank/DDBJ databases">
        <title>Whole genome sequence of Streptomyces bomunensis MMS17-BM035.</title>
        <authorList>
            <person name="Lee J.H."/>
        </authorList>
    </citation>
    <scope>NUCLEOTIDE SEQUENCE</scope>
    <source>
        <strain evidence="9">MMS17-BM035</strain>
    </source>
</reference>
<dbReference type="Gene3D" id="1.10.3720.10">
    <property type="entry name" value="MetI-like"/>
    <property type="match status" value="1"/>
</dbReference>
<name>A0A940RV21_9ACTN</name>
<keyword evidence="10" id="KW-1185">Reference proteome</keyword>
<dbReference type="SUPFAM" id="SSF161098">
    <property type="entry name" value="MetI-like"/>
    <property type="match status" value="1"/>
</dbReference>
<feature type="transmembrane region" description="Helical" evidence="7">
    <location>
        <begin position="189"/>
        <end position="214"/>
    </location>
</feature>
<evidence type="ECO:0000256" key="4">
    <source>
        <dbReference type="ARBA" id="ARBA00022692"/>
    </source>
</evidence>
<evidence type="ECO:0000256" key="1">
    <source>
        <dbReference type="ARBA" id="ARBA00004651"/>
    </source>
</evidence>
<evidence type="ECO:0000256" key="5">
    <source>
        <dbReference type="ARBA" id="ARBA00022989"/>
    </source>
</evidence>
<dbReference type="PANTHER" id="PTHR43744">
    <property type="entry name" value="ABC TRANSPORTER PERMEASE PROTEIN MG189-RELATED-RELATED"/>
    <property type="match status" value="1"/>
</dbReference>
<dbReference type="PROSITE" id="PS50928">
    <property type="entry name" value="ABC_TM1"/>
    <property type="match status" value="1"/>
</dbReference>
<dbReference type="RefSeq" id="WP_209339568.1">
    <property type="nucleotide sequence ID" value="NZ_JAGIQL010000028.1"/>
</dbReference>
<dbReference type="AlphaFoldDB" id="A0A940RV21"/>
<feature type="transmembrane region" description="Helical" evidence="7">
    <location>
        <begin position="234"/>
        <end position="256"/>
    </location>
</feature>
<evidence type="ECO:0000313" key="10">
    <source>
        <dbReference type="Proteomes" id="UP000670475"/>
    </source>
</evidence>
<feature type="transmembrane region" description="Helical" evidence="7">
    <location>
        <begin position="133"/>
        <end position="152"/>
    </location>
</feature>
<sequence length="269" mass="29395">MSRIVRNCVVVLVALLWFVPTYLLLVNGVTSVSGYSGSPNWYPNSFGLFANIEAAWKTANLGPAMANSLYYSAVSSACAVLLASLAAFAAAIMPVRRRALWFWLIYGGTLLPLQVFLRPLFLAYANTGLYDTQAGMVVIYVAIAIPFAFFVLRNFAVTLPPEVIEAARLDGASWWRLFRSVYVPLSKSAMVAAFVFQFVAVWNDLLFGITLATSRNIRPIMAALADLQGNYSNVGPPVVLAGALVVSLPTVIIFFLSQRFFVSSLKLNV</sequence>
<evidence type="ECO:0000256" key="7">
    <source>
        <dbReference type="RuleBase" id="RU363032"/>
    </source>
</evidence>
<comment type="similarity">
    <text evidence="7">Belongs to the binding-protein-dependent transport system permease family.</text>
</comment>
<accession>A0A940RV21</accession>
<dbReference type="Proteomes" id="UP000670475">
    <property type="component" value="Unassembled WGS sequence"/>
</dbReference>
<evidence type="ECO:0000256" key="6">
    <source>
        <dbReference type="ARBA" id="ARBA00023136"/>
    </source>
</evidence>
<feature type="transmembrane region" description="Helical" evidence="7">
    <location>
        <begin position="100"/>
        <end position="121"/>
    </location>
</feature>
<organism evidence="9 10">
    <name type="scientific">Streptomyces montanisoli</name>
    <dbReference type="NCBI Taxonomy" id="2798581"/>
    <lineage>
        <taxon>Bacteria</taxon>
        <taxon>Bacillati</taxon>
        <taxon>Actinomycetota</taxon>
        <taxon>Actinomycetes</taxon>
        <taxon>Kitasatosporales</taxon>
        <taxon>Streptomycetaceae</taxon>
        <taxon>Streptomyces</taxon>
    </lineage>
</organism>
<evidence type="ECO:0000256" key="2">
    <source>
        <dbReference type="ARBA" id="ARBA00022448"/>
    </source>
</evidence>
<keyword evidence="5 7" id="KW-1133">Transmembrane helix</keyword>
<comment type="subcellular location">
    <subcellularLocation>
        <location evidence="1 7">Cell membrane</location>
        <topology evidence="1 7">Multi-pass membrane protein</topology>
    </subcellularLocation>
</comment>
<keyword evidence="2 7" id="KW-0813">Transport</keyword>
<dbReference type="EMBL" id="JAGIQL010000028">
    <property type="protein sequence ID" value="MBP0457806.1"/>
    <property type="molecule type" value="Genomic_DNA"/>
</dbReference>
<dbReference type="GO" id="GO:0055085">
    <property type="term" value="P:transmembrane transport"/>
    <property type="evidence" value="ECO:0007669"/>
    <property type="project" value="InterPro"/>
</dbReference>
<proteinExistence type="inferred from homology"/>
<dbReference type="CDD" id="cd06261">
    <property type="entry name" value="TM_PBP2"/>
    <property type="match status" value="1"/>
</dbReference>
<keyword evidence="6 7" id="KW-0472">Membrane</keyword>
<evidence type="ECO:0000313" key="9">
    <source>
        <dbReference type="EMBL" id="MBP0457806.1"/>
    </source>
</evidence>
<evidence type="ECO:0000256" key="3">
    <source>
        <dbReference type="ARBA" id="ARBA00022475"/>
    </source>
</evidence>
<protein>
    <submittedName>
        <fullName evidence="9">Carbohydrate ABC transporter permease</fullName>
    </submittedName>
</protein>
<dbReference type="PANTHER" id="PTHR43744:SF12">
    <property type="entry name" value="ABC TRANSPORTER PERMEASE PROTEIN MG189-RELATED"/>
    <property type="match status" value="1"/>
</dbReference>
<keyword evidence="3" id="KW-1003">Cell membrane</keyword>
<feature type="domain" description="ABC transmembrane type-1" evidence="8">
    <location>
        <begin position="65"/>
        <end position="257"/>
    </location>
</feature>
<dbReference type="InterPro" id="IPR000515">
    <property type="entry name" value="MetI-like"/>
</dbReference>
<keyword evidence="4 7" id="KW-0812">Transmembrane</keyword>
<gene>
    <name evidence="9" type="ORF">JFN87_09875</name>
</gene>
<dbReference type="InterPro" id="IPR035906">
    <property type="entry name" value="MetI-like_sf"/>
</dbReference>
<dbReference type="GO" id="GO:0005886">
    <property type="term" value="C:plasma membrane"/>
    <property type="evidence" value="ECO:0007669"/>
    <property type="project" value="UniProtKB-SubCell"/>
</dbReference>
<feature type="transmembrane region" description="Helical" evidence="7">
    <location>
        <begin position="69"/>
        <end position="93"/>
    </location>
</feature>
<evidence type="ECO:0000259" key="8">
    <source>
        <dbReference type="PROSITE" id="PS50928"/>
    </source>
</evidence>
<comment type="caution">
    <text evidence="9">The sequence shown here is derived from an EMBL/GenBank/DDBJ whole genome shotgun (WGS) entry which is preliminary data.</text>
</comment>
<dbReference type="Pfam" id="PF00528">
    <property type="entry name" value="BPD_transp_1"/>
    <property type="match status" value="1"/>
</dbReference>